<dbReference type="GO" id="GO:0004494">
    <property type="term" value="F:methylmalonyl-CoA mutase activity"/>
    <property type="evidence" value="ECO:0007669"/>
    <property type="project" value="InterPro"/>
</dbReference>
<keyword evidence="1" id="KW-0413">Isomerase</keyword>
<dbReference type="InterPro" id="IPR016176">
    <property type="entry name" value="Cbl-dep_enz_cat"/>
</dbReference>
<evidence type="ECO:0000313" key="3">
    <source>
        <dbReference type="EMBL" id="GAG08175.1"/>
    </source>
</evidence>
<dbReference type="PANTHER" id="PTHR48101:SF1">
    <property type="entry name" value="METHYLMALONYL-COA MUTASE, LARGE SUBUNIT"/>
    <property type="match status" value="1"/>
</dbReference>
<name>X0UR53_9ZZZZ</name>
<dbReference type="EMBL" id="BARS01023149">
    <property type="protein sequence ID" value="GAG08175.1"/>
    <property type="molecule type" value="Genomic_DNA"/>
</dbReference>
<dbReference type="SUPFAM" id="SSF51703">
    <property type="entry name" value="Cobalamin (vitamin B12)-dependent enzymes"/>
    <property type="match status" value="1"/>
</dbReference>
<comment type="caution">
    <text evidence="3">The sequence shown here is derived from an EMBL/GenBank/DDBJ whole genome shotgun (WGS) entry which is preliminary data.</text>
</comment>
<feature type="non-terminal residue" evidence="3">
    <location>
        <position position="231"/>
    </location>
</feature>
<gene>
    <name evidence="3" type="ORF">S01H1_36891</name>
</gene>
<organism evidence="3">
    <name type="scientific">marine sediment metagenome</name>
    <dbReference type="NCBI Taxonomy" id="412755"/>
    <lineage>
        <taxon>unclassified sequences</taxon>
        <taxon>metagenomes</taxon>
        <taxon>ecological metagenomes</taxon>
    </lineage>
</organism>
<dbReference type="PANTHER" id="PTHR48101">
    <property type="entry name" value="METHYLMALONYL-COA MUTASE, MITOCHONDRIAL-RELATED"/>
    <property type="match status" value="1"/>
</dbReference>
<dbReference type="InterPro" id="IPR006099">
    <property type="entry name" value="MeMalonylCoA_mutase_a/b_cat"/>
</dbReference>
<protein>
    <recommendedName>
        <fullName evidence="2">Methylmalonyl-CoA mutase alpha/beta chain catalytic domain-containing protein</fullName>
    </recommendedName>
</protein>
<accession>X0UR53</accession>
<sequence>MKHPKPGEFPFTRGIYPDMYKKRLWTMRQYAGYTSADESNRRYRYLLDEGVTGLSVAFDLPTQIGYDSDHLMAEGEVGRVGVPISSIADMERLFNKIPLDKISTSMTINSTAIILLAMYIAVAEKQGVSADKLRGTIQNDILKEYVARGTYIFPPKPSMRIITDIFDYCANNLPKWNTISISGYHIREAGSTAAQEIAFTLANGITYVQSAIDTGLDANTFGERLSFFFCT</sequence>
<reference evidence="3" key="1">
    <citation type="journal article" date="2014" name="Front. Microbiol.">
        <title>High frequency of phylogenetically diverse reductive dehalogenase-homologous genes in deep subseafloor sedimentary metagenomes.</title>
        <authorList>
            <person name="Kawai M."/>
            <person name="Futagami T."/>
            <person name="Toyoda A."/>
            <person name="Takaki Y."/>
            <person name="Nishi S."/>
            <person name="Hori S."/>
            <person name="Arai W."/>
            <person name="Tsubouchi T."/>
            <person name="Morono Y."/>
            <person name="Uchiyama I."/>
            <person name="Ito T."/>
            <person name="Fujiyama A."/>
            <person name="Inagaki F."/>
            <person name="Takami H."/>
        </authorList>
    </citation>
    <scope>NUCLEOTIDE SEQUENCE</scope>
    <source>
        <strain evidence="3">Expedition CK06-06</strain>
    </source>
</reference>
<dbReference type="InterPro" id="IPR006098">
    <property type="entry name" value="MMCoA_mutase_a_cat"/>
</dbReference>
<dbReference type="NCBIfam" id="TIGR00641">
    <property type="entry name" value="acid_CoA_mut_N"/>
    <property type="match status" value="1"/>
</dbReference>
<dbReference type="Gene3D" id="3.20.20.240">
    <property type="entry name" value="Methylmalonyl-CoA mutase"/>
    <property type="match status" value="1"/>
</dbReference>
<dbReference type="Pfam" id="PF01642">
    <property type="entry name" value="MM_CoA_mutase"/>
    <property type="match status" value="1"/>
</dbReference>
<feature type="domain" description="Methylmalonyl-CoA mutase alpha/beta chain catalytic" evidence="2">
    <location>
        <begin position="5"/>
        <end position="230"/>
    </location>
</feature>
<proteinExistence type="predicted"/>
<dbReference type="AlphaFoldDB" id="X0UR53"/>
<evidence type="ECO:0000259" key="2">
    <source>
        <dbReference type="Pfam" id="PF01642"/>
    </source>
</evidence>
<evidence type="ECO:0000256" key="1">
    <source>
        <dbReference type="ARBA" id="ARBA00023235"/>
    </source>
</evidence>
<dbReference type="GO" id="GO:0031419">
    <property type="term" value="F:cobalamin binding"/>
    <property type="evidence" value="ECO:0007669"/>
    <property type="project" value="InterPro"/>
</dbReference>